<evidence type="ECO:0000313" key="2">
    <source>
        <dbReference type="EMBL" id="CAB4147169.1"/>
    </source>
</evidence>
<reference evidence="1" key="1">
    <citation type="submission" date="2020-04" db="EMBL/GenBank/DDBJ databases">
        <authorList>
            <person name="Chiriac C."/>
            <person name="Salcher M."/>
            <person name="Ghai R."/>
            <person name="Kavagutti S V."/>
        </authorList>
    </citation>
    <scope>NUCLEOTIDE SEQUENCE</scope>
</reference>
<organism evidence="1">
    <name type="scientific">uncultured Caudovirales phage</name>
    <dbReference type="NCBI Taxonomy" id="2100421"/>
    <lineage>
        <taxon>Viruses</taxon>
        <taxon>Duplodnaviria</taxon>
        <taxon>Heunggongvirae</taxon>
        <taxon>Uroviricota</taxon>
        <taxon>Caudoviricetes</taxon>
        <taxon>Peduoviridae</taxon>
        <taxon>Maltschvirus</taxon>
        <taxon>Maltschvirus maltsch</taxon>
    </lineage>
</organism>
<accession>A0A6J5LZD6</accession>
<dbReference type="EMBL" id="LR796481">
    <property type="protein sequence ID" value="CAB4147169.1"/>
    <property type="molecule type" value="Genomic_DNA"/>
</dbReference>
<proteinExistence type="predicted"/>
<name>A0A6J5LZD6_9CAUD</name>
<dbReference type="EMBL" id="LR796338">
    <property type="protein sequence ID" value="CAB4137169.1"/>
    <property type="molecule type" value="Genomic_DNA"/>
</dbReference>
<evidence type="ECO:0000313" key="1">
    <source>
        <dbReference type="EMBL" id="CAB4137169.1"/>
    </source>
</evidence>
<sequence>MPNWITVEDSLKGRERAVERERQRIIKLLEQEEAERLGQGGITEALTIRSVIALIKDKQNPHVRAETNVSNVENIVNIVNSACSCGFKEEESGSPLCGCGCGDLYGEQNHE</sequence>
<protein>
    <submittedName>
        <fullName evidence="1">Uncharacterized protein</fullName>
    </submittedName>
</protein>
<gene>
    <name evidence="1" type="ORF">UFOVP325_19</name>
    <name evidence="2" type="ORF">UFOVP430_14</name>
</gene>